<dbReference type="EMBL" id="LCKD01000001">
    <property type="protein sequence ID" value="KKT90452.1"/>
    <property type="molecule type" value="Genomic_DNA"/>
</dbReference>
<dbReference type="Proteomes" id="UP000034368">
    <property type="component" value="Unassembled WGS sequence"/>
</dbReference>
<organism evidence="1 2">
    <name type="scientific">Candidatus Yanofskybacteria bacterium GW2011_GWB1_45_11</name>
    <dbReference type="NCBI Taxonomy" id="1619026"/>
    <lineage>
        <taxon>Bacteria</taxon>
        <taxon>Candidatus Yanofskyibacteriota</taxon>
    </lineage>
</organism>
<reference evidence="1 2" key="1">
    <citation type="journal article" date="2015" name="Nature">
        <title>rRNA introns, odd ribosomes, and small enigmatic genomes across a large radiation of phyla.</title>
        <authorList>
            <person name="Brown C.T."/>
            <person name="Hug L.A."/>
            <person name="Thomas B.C."/>
            <person name="Sharon I."/>
            <person name="Castelle C.J."/>
            <person name="Singh A."/>
            <person name="Wilkins M.J."/>
            <person name="Williams K.H."/>
            <person name="Banfield J.F."/>
        </authorList>
    </citation>
    <scope>NUCLEOTIDE SEQUENCE [LARGE SCALE GENOMIC DNA]</scope>
</reference>
<gene>
    <name evidence="1" type="ORF">UW90_C0001G0040</name>
</gene>
<name>A0A0G1NBG2_9BACT</name>
<accession>A0A0G1NBG2</accession>
<comment type="caution">
    <text evidence="1">The sequence shown here is derived from an EMBL/GenBank/DDBJ whole genome shotgun (WGS) entry which is preliminary data.</text>
</comment>
<dbReference type="AlphaFoldDB" id="A0A0G1NBG2"/>
<evidence type="ECO:0000313" key="1">
    <source>
        <dbReference type="EMBL" id="KKT90452.1"/>
    </source>
</evidence>
<protein>
    <submittedName>
        <fullName evidence="1">Uncharacterized protein</fullName>
    </submittedName>
</protein>
<sequence>METGKLIAFPRRHEAAMINAMSPALICTLVPEEDRSLHQEIIDKKNNPQFKSRAQKIVELKRICRHLFHVEWEKVRSGKIVSYTKICLICGFHEVGAKVEVKKKGRKVATWAFKHFHGSHRFFTSRHAGNWTLGIFYDPLERIFKDILDEVERRKQIGQRLRSGIWGAK</sequence>
<evidence type="ECO:0000313" key="2">
    <source>
        <dbReference type="Proteomes" id="UP000034368"/>
    </source>
</evidence>
<proteinExistence type="predicted"/>